<sequence length="64" mass="6984">MVEVDGMVPKGDKSFPPNFLHSSLSAVCPILRPKTKRKGVVSGLEGGIRYGRWRGDKGTARPFV</sequence>
<accession>A0A5B7I8V0</accession>
<dbReference type="AlphaFoldDB" id="A0A5B7I8V0"/>
<dbReference type="EMBL" id="VSRR010058196">
    <property type="protein sequence ID" value="MPC81851.1"/>
    <property type="molecule type" value="Genomic_DNA"/>
</dbReference>
<gene>
    <name evidence="1" type="ORF">E2C01_076488</name>
</gene>
<dbReference type="Proteomes" id="UP000324222">
    <property type="component" value="Unassembled WGS sequence"/>
</dbReference>
<evidence type="ECO:0000313" key="2">
    <source>
        <dbReference type="Proteomes" id="UP000324222"/>
    </source>
</evidence>
<name>A0A5B7I8V0_PORTR</name>
<keyword evidence="2" id="KW-1185">Reference proteome</keyword>
<reference evidence="1 2" key="1">
    <citation type="submission" date="2019-05" db="EMBL/GenBank/DDBJ databases">
        <title>Another draft genome of Portunus trituberculatus and its Hox gene families provides insights of decapod evolution.</title>
        <authorList>
            <person name="Jeong J.-H."/>
            <person name="Song I."/>
            <person name="Kim S."/>
            <person name="Choi T."/>
            <person name="Kim D."/>
            <person name="Ryu S."/>
            <person name="Kim W."/>
        </authorList>
    </citation>
    <scope>NUCLEOTIDE SEQUENCE [LARGE SCALE GENOMIC DNA]</scope>
    <source>
        <tissue evidence="1">Muscle</tissue>
    </source>
</reference>
<protein>
    <submittedName>
        <fullName evidence="1">Uncharacterized protein</fullName>
    </submittedName>
</protein>
<evidence type="ECO:0000313" key="1">
    <source>
        <dbReference type="EMBL" id="MPC81851.1"/>
    </source>
</evidence>
<organism evidence="1 2">
    <name type="scientific">Portunus trituberculatus</name>
    <name type="common">Swimming crab</name>
    <name type="synonym">Neptunus trituberculatus</name>
    <dbReference type="NCBI Taxonomy" id="210409"/>
    <lineage>
        <taxon>Eukaryota</taxon>
        <taxon>Metazoa</taxon>
        <taxon>Ecdysozoa</taxon>
        <taxon>Arthropoda</taxon>
        <taxon>Crustacea</taxon>
        <taxon>Multicrustacea</taxon>
        <taxon>Malacostraca</taxon>
        <taxon>Eumalacostraca</taxon>
        <taxon>Eucarida</taxon>
        <taxon>Decapoda</taxon>
        <taxon>Pleocyemata</taxon>
        <taxon>Brachyura</taxon>
        <taxon>Eubrachyura</taxon>
        <taxon>Portunoidea</taxon>
        <taxon>Portunidae</taxon>
        <taxon>Portuninae</taxon>
        <taxon>Portunus</taxon>
    </lineage>
</organism>
<comment type="caution">
    <text evidence="1">The sequence shown here is derived from an EMBL/GenBank/DDBJ whole genome shotgun (WGS) entry which is preliminary data.</text>
</comment>
<proteinExistence type="predicted"/>